<evidence type="ECO:0000256" key="2">
    <source>
        <dbReference type="ARBA" id="ARBA00022692"/>
    </source>
</evidence>
<dbReference type="GO" id="GO:0072345">
    <property type="term" value="F:NAADP-sensitive calcium-release channel activity"/>
    <property type="evidence" value="ECO:0007669"/>
    <property type="project" value="TreeGrafter"/>
</dbReference>
<feature type="transmembrane region" description="Helical" evidence="5">
    <location>
        <begin position="43"/>
        <end position="64"/>
    </location>
</feature>
<evidence type="ECO:0000313" key="9">
    <source>
        <dbReference type="Proteomes" id="UP001347796"/>
    </source>
</evidence>
<feature type="transmembrane region" description="Helical" evidence="5">
    <location>
        <begin position="365"/>
        <end position="382"/>
    </location>
</feature>
<dbReference type="Gene3D" id="1.10.287.70">
    <property type="match status" value="1"/>
</dbReference>
<comment type="subcellular location">
    <subcellularLocation>
        <location evidence="1">Membrane</location>
        <topology evidence="1">Multi-pass membrane protein</topology>
    </subcellularLocation>
</comment>
<comment type="caution">
    <text evidence="8">The sequence shown here is derived from an EMBL/GenBank/DDBJ whole genome shotgun (WGS) entry which is preliminary data.</text>
</comment>
<feature type="transmembrane region" description="Helical" evidence="5">
    <location>
        <begin position="279"/>
        <end position="303"/>
    </location>
</feature>
<dbReference type="AlphaFoldDB" id="A0AAN8Q5C4"/>
<dbReference type="GO" id="GO:0005886">
    <property type="term" value="C:plasma membrane"/>
    <property type="evidence" value="ECO:0007669"/>
    <property type="project" value="TreeGrafter"/>
</dbReference>
<sequence length="534" mass="61521">MSTEQLIMKDAQTAEKTRREMKFEIMDAEINFKKLKDDENCDILKCVIFIIFFIKLALVTAQVINFATLRSGRAEYLKGNELAFKHLFLEDWSASYETMPYPPAEGDYAVYTKQGFYDHLNYIISQYYKLPTVTIGTFKWDTKNMSQSQPPLINLCEKHFKTVKIFENDTYIIDSSILTECFDIKVAKEPNGTIIPDVKDYLDSVNHTILFRRLISVNMNMLFKCYHIDTSYLYHNPDCFNTAVNVWFDNGQTDGKMKVGLNVKRSEYSCKETNPKDHAVLDGSVIVFVCVSIFAYICFEYAVCKKTNKKLDENNKITRREMLYFANPWIIITSVGDTCVLIGSALKIELDTAGYVQVPSKDYDACSMCIGIGFFLVWFGFIRDLKYLPIQLVFKRKINMLTILVSTLKDAVPDAIVFLVCVLFLFVGFMLCGWVALGPYNIKFRSISSSSECLFSLMNGDEIYVTLQATQDNDCPAIWYFSRCYLYLFCLLFICLVLNLFTAIFLHAYEILKRQDQKKNESRQPGSSYGSINE</sequence>
<dbReference type="InterPro" id="IPR005821">
    <property type="entry name" value="Ion_trans_dom"/>
</dbReference>
<evidence type="ECO:0000313" key="8">
    <source>
        <dbReference type="EMBL" id="KAK6183165.1"/>
    </source>
</evidence>
<evidence type="ECO:0008006" key="10">
    <source>
        <dbReference type="Google" id="ProtNLM"/>
    </source>
</evidence>
<dbReference type="EMBL" id="JAZGQO010000007">
    <property type="protein sequence ID" value="KAK6183165.1"/>
    <property type="molecule type" value="Genomic_DNA"/>
</dbReference>
<feature type="transmembrane region" description="Helical" evidence="5">
    <location>
        <begin position="324"/>
        <end position="345"/>
    </location>
</feature>
<dbReference type="PANTHER" id="PTHR12127:SF7">
    <property type="entry name" value="SD02261P"/>
    <property type="match status" value="1"/>
</dbReference>
<reference evidence="8 9" key="1">
    <citation type="submission" date="2024-01" db="EMBL/GenBank/DDBJ databases">
        <title>The genome of the rayed Mediterranean limpet Patella caerulea (Linnaeus, 1758).</title>
        <authorList>
            <person name="Anh-Thu Weber A."/>
            <person name="Halstead-Nussloch G."/>
        </authorList>
    </citation>
    <scope>NUCLEOTIDE SEQUENCE [LARGE SCALE GENOMIC DNA]</scope>
    <source>
        <strain evidence="8">AATW-2023a</strain>
        <tissue evidence="8">Whole specimen</tissue>
    </source>
</reference>
<evidence type="ECO:0000259" key="6">
    <source>
        <dbReference type="Pfam" id="PF00520"/>
    </source>
</evidence>
<evidence type="ECO:0000259" key="7">
    <source>
        <dbReference type="Pfam" id="PF21381"/>
    </source>
</evidence>
<dbReference type="GO" id="GO:0005765">
    <property type="term" value="C:lysosomal membrane"/>
    <property type="evidence" value="ECO:0007669"/>
    <property type="project" value="TreeGrafter"/>
</dbReference>
<organism evidence="8 9">
    <name type="scientific">Patella caerulea</name>
    <name type="common">Rayed Mediterranean limpet</name>
    <dbReference type="NCBI Taxonomy" id="87958"/>
    <lineage>
        <taxon>Eukaryota</taxon>
        <taxon>Metazoa</taxon>
        <taxon>Spiralia</taxon>
        <taxon>Lophotrochozoa</taxon>
        <taxon>Mollusca</taxon>
        <taxon>Gastropoda</taxon>
        <taxon>Patellogastropoda</taxon>
        <taxon>Patelloidea</taxon>
        <taxon>Patellidae</taxon>
        <taxon>Patella</taxon>
    </lineage>
</organism>
<dbReference type="CDD" id="cd21050">
    <property type="entry name" value="ELD_TRPML"/>
    <property type="match status" value="1"/>
</dbReference>
<evidence type="ECO:0000256" key="1">
    <source>
        <dbReference type="ARBA" id="ARBA00004141"/>
    </source>
</evidence>
<dbReference type="Proteomes" id="UP001347796">
    <property type="component" value="Unassembled WGS sequence"/>
</dbReference>
<dbReference type="InterPro" id="IPR049134">
    <property type="entry name" value="MCLN_ECD"/>
</dbReference>
<name>A0AAN8Q5C4_PATCE</name>
<keyword evidence="2 5" id="KW-0812">Transmembrane</keyword>
<accession>A0AAN8Q5C4</accession>
<gene>
    <name evidence="8" type="ORF">SNE40_010694</name>
</gene>
<dbReference type="Pfam" id="PF00520">
    <property type="entry name" value="Ion_trans"/>
    <property type="match status" value="1"/>
</dbReference>
<feature type="transmembrane region" description="Helical" evidence="5">
    <location>
        <begin position="486"/>
        <end position="509"/>
    </location>
</feature>
<evidence type="ECO:0000256" key="3">
    <source>
        <dbReference type="ARBA" id="ARBA00022989"/>
    </source>
</evidence>
<keyword evidence="3 5" id="KW-1133">Transmembrane helix</keyword>
<dbReference type="PANTHER" id="PTHR12127">
    <property type="entry name" value="MUCOLIPIN"/>
    <property type="match status" value="1"/>
</dbReference>
<dbReference type="Pfam" id="PF21381">
    <property type="entry name" value="MCLN_ECD"/>
    <property type="match status" value="1"/>
</dbReference>
<proteinExistence type="predicted"/>
<dbReference type="InterPro" id="IPR039031">
    <property type="entry name" value="Mucolipin"/>
</dbReference>
<keyword evidence="9" id="KW-1185">Reference proteome</keyword>
<feature type="transmembrane region" description="Helical" evidence="5">
    <location>
        <begin position="416"/>
        <end position="437"/>
    </location>
</feature>
<evidence type="ECO:0000256" key="4">
    <source>
        <dbReference type="ARBA" id="ARBA00023136"/>
    </source>
</evidence>
<feature type="domain" description="Mucolipin extracytosolic" evidence="7">
    <location>
        <begin position="76"/>
        <end position="271"/>
    </location>
</feature>
<feature type="domain" description="Ion transport" evidence="6">
    <location>
        <begin position="289"/>
        <end position="515"/>
    </location>
</feature>
<evidence type="ECO:0000256" key="5">
    <source>
        <dbReference type="SAM" id="Phobius"/>
    </source>
</evidence>
<keyword evidence="4 5" id="KW-0472">Membrane</keyword>
<protein>
    <recommendedName>
        <fullName evidence="10">Polycystin cation channel PKD1/PKD2 domain-containing protein</fullName>
    </recommendedName>
</protein>